<evidence type="ECO:0000313" key="2">
    <source>
        <dbReference type="EMBL" id="QHZ59823.1"/>
    </source>
</evidence>
<organism evidence="2 3">
    <name type="scientific">Alteromonas phage vB_AmeM_PT11-V22</name>
    <dbReference type="NCBI Taxonomy" id="2704031"/>
    <lineage>
        <taxon>Viruses</taxon>
        <taxon>Duplodnaviria</taxon>
        <taxon>Heunggongvirae</taxon>
        <taxon>Uroviricota</taxon>
        <taxon>Caudoviricetes</taxon>
        <taxon>Myoalterovirus</taxon>
        <taxon>Myoalterovirus PT11V22</taxon>
    </lineage>
</organism>
<accession>A0A6C0R1E7</accession>
<sequence>MSKFKKKAKVNTGGGSSISNEQWKEWNDYVYDRIMEGTEDGDEPTQPCFISGIVDTGLQSPQDAEREYDWEDTEQQNKLIKVGVGRVEGDKFYVKNRDNDTVVMTVDFPSILIDYSKHPASDSDEEDFKPYRELLAGDWEGAASPIALNPSKDGYNPKSRIATLCKVTGVKKGKVPEDFDLGELLGAEFMMSIEASWSEDEKFMNVKISSPANKPKAIPMPEHDIEPFAVMMDGGNDEEDLKQINSKILKRLQLAKEWDDSGLKKELEEAGRLGGGSSDGSEEDKPKKTVTKPKRPSKVEQEPDEEPEDDENPFNLDDED</sequence>
<dbReference type="KEGG" id="vg:55626487"/>
<name>A0A6C0R1E7_9CAUD</name>
<keyword evidence="3" id="KW-1185">Reference proteome</keyword>
<dbReference type="GeneID" id="55626487"/>
<dbReference type="EMBL" id="MN877442">
    <property type="protein sequence ID" value="QHZ59823.1"/>
    <property type="molecule type" value="Genomic_DNA"/>
</dbReference>
<dbReference type="RefSeq" id="YP_009855747.1">
    <property type="nucleotide sequence ID" value="NC_048847.1"/>
</dbReference>
<feature type="region of interest" description="Disordered" evidence="1">
    <location>
        <begin position="1"/>
        <end position="20"/>
    </location>
</feature>
<feature type="region of interest" description="Disordered" evidence="1">
    <location>
        <begin position="259"/>
        <end position="320"/>
    </location>
</feature>
<feature type="compositionally biased region" description="Basic and acidic residues" evidence="1">
    <location>
        <begin position="259"/>
        <end position="271"/>
    </location>
</feature>
<evidence type="ECO:0000256" key="1">
    <source>
        <dbReference type="SAM" id="MobiDB-lite"/>
    </source>
</evidence>
<feature type="compositionally biased region" description="Acidic residues" evidence="1">
    <location>
        <begin position="302"/>
        <end position="320"/>
    </location>
</feature>
<protein>
    <submittedName>
        <fullName evidence="2">Uncharacterized protein</fullName>
    </submittedName>
</protein>
<reference evidence="2 3" key="1">
    <citation type="submission" date="2019-12" db="EMBL/GenBank/DDBJ databases">
        <title>Alteromonas phage V22 represents a new genus of marine bacteriophages that requires a novel tail fiber chaperone for host recognition.</title>
        <authorList>
            <person name="Gonzalez-Serrano R."/>
            <person name="Dunne M."/>
            <person name="Rosselli R."/>
            <person name="Martin-Cuadrado A.-B."/>
            <person name="Grosboillot V."/>
            <person name="Zinsli L."/>
            <person name="Roda-Garcia J.J."/>
            <person name="Loessner M.J."/>
            <person name="Rodriguez-Valera F."/>
        </authorList>
    </citation>
    <scope>NUCLEOTIDE SEQUENCE [LARGE SCALE GENOMIC DNA]</scope>
</reference>
<proteinExistence type="predicted"/>
<evidence type="ECO:0000313" key="3">
    <source>
        <dbReference type="Proteomes" id="UP000479357"/>
    </source>
</evidence>
<dbReference type="Proteomes" id="UP000479357">
    <property type="component" value="Segment"/>
</dbReference>